<dbReference type="InterPro" id="IPR002515">
    <property type="entry name" value="Znf_C2H2C"/>
</dbReference>
<feature type="region of interest" description="Disordered" evidence="11">
    <location>
        <begin position="695"/>
        <end position="759"/>
    </location>
</feature>
<dbReference type="EMBL" id="WIXP02000008">
    <property type="protein sequence ID" value="KAF6206197.1"/>
    <property type="molecule type" value="Genomic_DNA"/>
</dbReference>
<keyword evidence="13" id="KW-1185">Reference proteome</keyword>
<dbReference type="FunFam" id="4.10.320.30:FF:000001">
    <property type="entry name" value="Myelin transcription factor 1-like, a"/>
    <property type="match status" value="3"/>
</dbReference>
<reference evidence="12" key="1">
    <citation type="journal article" date="2021" name="Mol. Ecol. Resour.">
        <title>Apolygus lucorum genome provides insights into omnivorousness and mesophyll feeding.</title>
        <authorList>
            <person name="Liu Y."/>
            <person name="Liu H."/>
            <person name="Wang H."/>
            <person name="Huang T."/>
            <person name="Liu B."/>
            <person name="Yang B."/>
            <person name="Yin L."/>
            <person name="Li B."/>
            <person name="Zhang Y."/>
            <person name="Zhang S."/>
            <person name="Jiang F."/>
            <person name="Zhang X."/>
            <person name="Ren Y."/>
            <person name="Wang B."/>
            <person name="Wang S."/>
            <person name="Lu Y."/>
            <person name="Wu K."/>
            <person name="Fan W."/>
            <person name="Wang G."/>
        </authorList>
    </citation>
    <scope>NUCLEOTIDE SEQUENCE</scope>
    <source>
        <strain evidence="12">12Hb</strain>
    </source>
</reference>
<sequence length="1198" mass="130250">MVGARHKNENKPKITDILTKKLQRKEEEETAVGKRRRKKEDQGESEMDDSQRSLPQKKRTLIAVSPSRSPAKKSSKLSQNLAEEQDDETLIRETEAALKSLSGSWPARDSIYRDHDESPAFENLFEEKKKSMGGSDKCCLNDVITLRGPQEGKPKTDINKNSTILKDEDVKKEDDVRGEDRKSKEGDVDNIMKMETDCNSMPNAVGKVKQEKFSRYEPDFNELVDDSSNELEIDMSDPTQDDEEKKESKRKKDDKEDKKYIPSAFKPIGEQKEKMMELLGPYPAGATFVGYPGALPPSADTAPVRVEEKRIKEEPEAAQVTSTKREGTPEGPGSKHYTILQPAGAGSRAATAIQDVAREGVVSVAAVSSSMSPPTKVRPLSPNSIGKEGSKCPAPGCNGEGHVTGLYSHHRSLSGCPRKDKVTPEMNQECNSLVVGFTKPSMTTMSPPVDIKPCYYPTPGDLPRSDYATPTFYKQPTVKPTKILHQEDTDKGGKLKSECCSKPEPSPPSRTYDNYMSHDSNSSSSMDTMGGSHMNNTHLPVPPPPVPPHIPPPPYGPTVLEDSRVQRGYDEELYRGYSSSGYSEMSRGYEVTGHRPYDPGTGYERYECTQRYPGTEYTDQAQYEQHMQMMMKQEQSESEHNEQQPIYPRPMYQYEAAAAAAAANGGTVPSGFSPAGSAINLSVKCMPAGLKPVEPSSPAGGSVMDLSTSSVTSTSPQTGGYGGNSLSPHGYNGSRGSPQAATSPHVTASPQVPTSPQGQTLDLSVNRWCVFRGGGRVFPYSRESTPDSSHPHYIDTYRDVNGYSSMSPHASYISGAEYGSNGVGYTGYPGPPGYSCGYPTTGYPGAGGPTGYGPGTCYTMAPPQPDKAATHNKDQSLTGGCGRADRQHIQAHSQELKCPTPGCDGSGHVTGNYSSHRSLSGCPRANKPKSKPRDGQDSEPLRCPIPGCDGSGHATGKFLSHRSASGCPIANRNKMRVLESGGTVEQHKAAIAAVTAAAKFDSLNCPPAGCEPFLPPHRPLQPPPPPPPQPQAPVAKKTSPPGSLKYHTPTHGVHEDISQIYKHHSKAEISELQRENARVESQMLRLKTDITAMEAHLRHGDKEVSQRNNNLNEYYESLRNNVINFLEQARVPGGGVVQPDKGSPEHLENYITRLQSMVGPTQAQTQTNGQAAQDDGNRPLYETVKFALQDFTVLPTPI</sequence>
<evidence type="ECO:0000256" key="8">
    <source>
        <dbReference type="ARBA" id="ARBA00023163"/>
    </source>
</evidence>
<dbReference type="Proteomes" id="UP000466442">
    <property type="component" value="Unassembled WGS sequence"/>
</dbReference>
<proteinExistence type="inferred from homology"/>
<organism evidence="12 13">
    <name type="scientific">Apolygus lucorum</name>
    <name type="common">Small green plant bug</name>
    <name type="synonym">Lygocoris lucorum</name>
    <dbReference type="NCBI Taxonomy" id="248454"/>
    <lineage>
        <taxon>Eukaryota</taxon>
        <taxon>Metazoa</taxon>
        <taxon>Ecdysozoa</taxon>
        <taxon>Arthropoda</taxon>
        <taxon>Hexapoda</taxon>
        <taxon>Insecta</taxon>
        <taxon>Pterygota</taxon>
        <taxon>Neoptera</taxon>
        <taxon>Paraneoptera</taxon>
        <taxon>Hemiptera</taxon>
        <taxon>Heteroptera</taxon>
        <taxon>Panheteroptera</taxon>
        <taxon>Cimicomorpha</taxon>
        <taxon>Miridae</taxon>
        <taxon>Mirini</taxon>
        <taxon>Apolygus</taxon>
    </lineage>
</organism>
<dbReference type="GO" id="GO:0007399">
    <property type="term" value="P:nervous system development"/>
    <property type="evidence" value="ECO:0007669"/>
    <property type="project" value="UniProtKB-KW"/>
</dbReference>
<dbReference type="Pfam" id="PF01530">
    <property type="entry name" value="zf-C2HC"/>
    <property type="match status" value="3"/>
</dbReference>
<evidence type="ECO:0008006" key="14">
    <source>
        <dbReference type="Google" id="ProtNLM"/>
    </source>
</evidence>
<dbReference type="SUPFAM" id="SSF103637">
    <property type="entry name" value="CCHHC domain"/>
    <property type="match status" value="3"/>
</dbReference>
<dbReference type="PANTHER" id="PTHR10816">
    <property type="entry name" value="MYELIN TRANSCRIPTION FACTOR 1-RELATED"/>
    <property type="match status" value="1"/>
</dbReference>
<keyword evidence="3" id="KW-0479">Metal-binding</keyword>
<feature type="region of interest" description="Disordered" evidence="11">
    <location>
        <begin position="913"/>
        <end position="944"/>
    </location>
</feature>
<accession>A0A8S9XB25</accession>
<evidence type="ECO:0000256" key="10">
    <source>
        <dbReference type="SAM" id="Coils"/>
    </source>
</evidence>
<evidence type="ECO:0000256" key="6">
    <source>
        <dbReference type="ARBA" id="ARBA00022833"/>
    </source>
</evidence>
<dbReference type="AlphaFoldDB" id="A0A8S9XB25"/>
<evidence type="ECO:0000256" key="2">
    <source>
        <dbReference type="ARBA" id="ARBA00010194"/>
    </source>
</evidence>
<feature type="region of interest" description="Disordered" evidence="11">
    <location>
        <begin position="147"/>
        <end position="188"/>
    </location>
</feature>
<dbReference type="PANTHER" id="PTHR10816:SF15">
    <property type="entry name" value="MYELIN TRANSCRIPTION FACTOR 1-LIKE PROTEIN"/>
    <property type="match status" value="1"/>
</dbReference>
<dbReference type="OrthoDB" id="10069059at2759"/>
<name>A0A8S9XB25_APOLU</name>
<keyword evidence="7" id="KW-0805">Transcription regulation</keyword>
<feature type="compositionally biased region" description="Low complexity" evidence="11">
    <location>
        <begin position="512"/>
        <end position="532"/>
    </location>
</feature>
<dbReference type="PROSITE" id="PS51802">
    <property type="entry name" value="ZF_CCHHC"/>
    <property type="match status" value="3"/>
</dbReference>
<evidence type="ECO:0000256" key="1">
    <source>
        <dbReference type="ARBA" id="ARBA00004123"/>
    </source>
</evidence>
<feature type="compositionally biased region" description="Polar residues" evidence="11">
    <location>
        <begin position="734"/>
        <end position="759"/>
    </location>
</feature>
<dbReference type="InterPro" id="IPR036060">
    <property type="entry name" value="Znf_C2H2C_sf"/>
</dbReference>
<dbReference type="GO" id="GO:0000981">
    <property type="term" value="F:DNA-binding transcription factor activity, RNA polymerase II-specific"/>
    <property type="evidence" value="ECO:0007669"/>
    <property type="project" value="TreeGrafter"/>
</dbReference>
<dbReference type="GO" id="GO:0008270">
    <property type="term" value="F:zinc ion binding"/>
    <property type="evidence" value="ECO:0007669"/>
    <property type="project" value="UniProtKB-KW"/>
</dbReference>
<evidence type="ECO:0000313" key="12">
    <source>
        <dbReference type="EMBL" id="KAF6206197.1"/>
    </source>
</evidence>
<comment type="subcellular location">
    <subcellularLocation>
        <location evidence="1">Nucleus</location>
    </subcellularLocation>
</comment>
<feature type="compositionally biased region" description="Basic and acidic residues" evidence="11">
    <location>
        <begin position="488"/>
        <end position="501"/>
    </location>
</feature>
<evidence type="ECO:0000256" key="4">
    <source>
        <dbReference type="ARBA" id="ARBA00022737"/>
    </source>
</evidence>
<feature type="region of interest" description="Disordered" evidence="11">
    <location>
        <begin position="1"/>
        <end position="90"/>
    </location>
</feature>
<feature type="compositionally biased region" description="Basic and acidic residues" evidence="11">
    <location>
        <begin position="243"/>
        <end position="260"/>
    </location>
</feature>
<keyword evidence="10" id="KW-0175">Coiled coil</keyword>
<comment type="similarity">
    <text evidence="2">Belongs to the MYT1 family.</text>
</comment>
<feature type="compositionally biased region" description="Pro residues" evidence="11">
    <location>
        <begin position="1013"/>
        <end position="1031"/>
    </location>
</feature>
<keyword evidence="4" id="KW-0677">Repeat</keyword>
<evidence type="ECO:0000256" key="11">
    <source>
        <dbReference type="SAM" id="MobiDB-lite"/>
    </source>
</evidence>
<keyword evidence="9" id="KW-0539">Nucleus</keyword>
<evidence type="ECO:0000256" key="9">
    <source>
        <dbReference type="ARBA" id="ARBA00023242"/>
    </source>
</evidence>
<feature type="region of interest" description="Disordered" evidence="11">
    <location>
        <begin position="310"/>
        <end position="341"/>
    </location>
</feature>
<keyword evidence="5" id="KW-0863">Zinc-finger</keyword>
<feature type="coiled-coil region" evidence="10">
    <location>
        <begin position="1062"/>
        <end position="1089"/>
    </location>
</feature>
<feature type="compositionally biased region" description="Basic and acidic residues" evidence="11">
    <location>
        <begin position="931"/>
        <end position="940"/>
    </location>
</feature>
<evidence type="ECO:0000256" key="7">
    <source>
        <dbReference type="ARBA" id="ARBA00023015"/>
    </source>
</evidence>
<feature type="compositionally biased region" description="Acidic residues" evidence="11">
    <location>
        <begin position="219"/>
        <end position="242"/>
    </location>
</feature>
<dbReference type="GO" id="GO:0005634">
    <property type="term" value="C:nucleus"/>
    <property type="evidence" value="ECO:0007669"/>
    <property type="project" value="UniProtKB-SubCell"/>
</dbReference>
<evidence type="ECO:0000313" key="13">
    <source>
        <dbReference type="Proteomes" id="UP000466442"/>
    </source>
</evidence>
<dbReference type="Gene3D" id="4.10.320.30">
    <property type="match status" value="3"/>
</dbReference>
<feature type="compositionally biased region" description="Basic and acidic residues" evidence="11">
    <location>
        <begin position="165"/>
        <end position="188"/>
    </location>
</feature>
<protein>
    <recommendedName>
        <fullName evidence="14">Myelin transcription factor 1 domain-containing protein</fullName>
    </recommendedName>
</protein>
<feature type="compositionally biased region" description="Basic and acidic residues" evidence="11">
    <location>
        <begin position="1"/>
        <end position="14"/>
    </location>
</feature>
<feature type="region of interest" description="Disordered" evidence="11">
    <location>
        <begin position="488"/>
        <end position="532"/>
    </location>
</feature>
<keyword evidence="8" id="KW-0804">Transcription</keyword>
<comment type="caution">
    <text evidence="12">The sequence shown here is derived from an EMBL/GenBank/DDBJ whole genome shotgun (WGS) entry which is preliminary data.</text>
</comment>
<dbReference type="GO" id="GO:0000978">
    <property type="term" value="F:RNA polymerase II cis-regulatory region sequence-specific DNA binding"/>
    <property type="evidence" value="ECO:0007669"/>
    <property type="project" value="TreeGrafter"/>
</dbReference>
<keyword evidence="6" id="KW-0862">Zinc</keyword>
<feature type="region of interest" description="Disordered" evidence="11">
    <location>
        <begin position="217"/>
        <end position="268"/>
    </location>
</feature>
<evidence type="ECO:0000256" key="5">
    <source>
        <dbReference type="ARBA" id="ARBA00022771"/>
    </source>
</evidence>
<evidence type="ECO:0000256" key="3">
    <source>
        <dbReference type="ARBA" id="ARBA00022723"/>
    </source>
</evidence>
<feature type="region of interest" description="Disordered" evidence="11">
    <location>
        <begin position="1012"/>
        <end position="1049"/>
    </location>
</feature>
<gene>
    <name evidence="12" type="ORF">GE061_017426</name>
</gene>